<comment type="caution">
    <text evidence="2">The sequence shown here is derived from an EMBL/GenBank/DDBJ whole genome shotgun (WGS) entry which is preliminary data.</text>
</comment>
<gene>
    <name evidence="2" type="ORF">P0O24_05440</name>
</gene>
<protein>
    <submittedName>
        <fullName evidence="2">Uncharacterized protein</fullName>
    </submittedName>
</protein>
<sequence>MRQKTIGSRALSNGILGGVQHFIAVVYLLKLFHPDLFAYLDPVSLHRERLNRFQEVDLQGVYIYPEIPV</sequence>
<dbReference type="RefSeq" id="WP_316968729.1">
    <property type="nucleotide sequence ID" value="NZ_JARFPL010000013.1"/>
</dbReference>
<name>A0ABT5XE94_9EURY</name>
<dbReference type="Gene3D" id="3.40.50.1980">
    <property type="entry name" value="Nitrogenase molybdenum iron protein domain"/>
    <property type="match status" value="1"/>
</dbReference>
<proteinExistence type="predicted"/>
<keyword evidence="1" id="KW-0812">Transmembrane</keyword>
<feature type="transmembrane region" description="Helical" evidence="1">
    <location>
        <begin position="12"/>
        <end position="32"/>
    </location>
</feature>
<keyword evidence="1" id="KW-1133">Transmembrane helix</keyword>
<dbReference type="EMBL" id="JARFPL010000013">
    <property type="protein sequence ID" value="MDF0593024.1"/>
    <property type="molecule type" value="Genomic_DNA"/>
</dbReference>
<organism evidence="2 3">
    <name type="scientific">Candidatus Methanocrinis alkalitolerans</name>
    <dbReference type="NCBI Taxonomy" id="3033395"/>
    <lineage>
        <taxon>Archaea</taxon>
        <taxon>Methanobacteriati</taxon>
        <taxon>Methanobacteriota</taxon>
        <taxon>Stenosarchaea group</taxon>
        <taxon>Methanomicrobia</taxon>
        <taxon>Methanotrichales</taxon>
        <taxon>Methanotrichaceae</taxon>
        <taxon>Methanocrinis</taxon>
    </lineage>
</organism>
<keyword evidence="1" id="KW-0472">Membrane</keyword>
<keyword evidence="3" id="KW-1185">Reference proteome</keyword>
<reference evidence="2 3" key="1">
    <citation type="submission" date="2023-03" db="EMBL/GenBank/DDBJ databases">
        <title>Whole genome sequencing of Methanotrichaceae archaeon M04Ac.</title>
        <authorList>
            <person name="Khomyakova M.A."/>
            <person name="Merkel A.Y."/>
            <person name="Slobodkin A.I."/>
        </authorList>
    </citation>
    <scope>NUCLEOTIDE SEQUENCE [LARGE SCALE GENOMIC DNA]</scope>
    <source>
        <strain evidence="2 3">M04Ac</strain>
    </source>
</reference>
<dbReference type="Proteomes" id="UP001215956">
    <property type="component" value="Unassembled WGS sequence"/>
</dbReference>
<accession>A0ABT5XE94</accession>
<evidence type="ECO:0000313" key="3">
    <source>
        <dbReference type="Proteomes" id="UP001215956"/>
    </source>
</evidence>
<evidence type="ECO:0000256" key="1">
    <source>
        <dbReference type="SAM" id="Phobius"/>
    </source>
</evidence>
<evidence type="ECO:0000313" key="2">
    <source>
        <dbReference type="EMBL" id="MDF0593024.1"/>
    </source>
</evidence>